<dbReference type="GeneID" id="34572102"/>
<protein>
    <submittedName>
        <fullName evidence="2">Uncharacterized protein</fullName>
    </submittedName>
</protein>
<proteinExistence type="predicted"/>
<organism evidence="2 3">
    <name type="scientific">Penicillium arizonense</name>
    <dbReference type="NCBI Taxonomy" id="1835702"/>
    <lineage>
        <taxon>Eukaryota</taxon>
        <taxon>Fungi</taxon>
        <taxon>Dikarya</taxon>
        <taxon>Ascomycota</taxon>
        <taxon>Pezizomycotina</taxon>
        <taxon>Eurotiomycetes</taxon>
        <taxon>Eurotiomycetidae</taxon>
        <taxon>Eurotiales</taxon>
        <taxon>Aspergillaceae</taxon>
        <taxon>Penicillium</taxon>
    </lineage>
</organism>
<keyword evidence="3" id="KW-1185">Reference proteome</keyword>
<reference evidence="2 3" key="1">
    <citation type="journal article" date="2016" name="Sci. Rep.">
        <title>Penicillium arizonense, a new, genome sequenced fungal species, reveals a high chemical diversity in secreted metabolites.</title>
        <authorList>
            <person name="Grijseels S."/>
            <person name="Nielsen J.C."/>
            <person name="Randelovic M."/>
            <person name="Nielsen J."/>
            <person name="Nielsen K.F."/>
            <person name="Workman M."/>
            <person name="Frisvad J.C."/>
        </authorList>
    </citation>
    <scope>NUCLEOTIDE SEQUENCE [LARGE SCALE GENOMIC DNA]</scope>
    <source>
        <strain evidence="2 3">CBS 141311</strain>
    </source>
</reference>
<feature type="region of interest" description="Disordered" evidence="1">
    <location>
        <begin position="1"/>
        <end position="92"/>
    </location>
</feature>
<dbReference type="AlphaFoldDB" id="A0A1F5LU99"/>
<sequence>MVRGAEYDNGVPQSDNPIENGPTKVHGTGNESADVNRSHKAAPMPEQTGSGRRDVFPGQGSGGYENTPGQGKGGHEPKTLGENKGLGSLPGH</sequence>
<gene>
    <name evidence="2" type="ORF">PENARI_c002G03434</name>
</gene>
<evidence type="ECO:0000313" key="2">
    <source>
        <dbReference type="EMBL" id="OGE56774.1"/>
    </source>
</evidence>
<dbReference type="OrthoDB" id="3439627at2759"/>
<dbReference type="RefSeq" id="XP_022492201.1">
    <property type="nucleotide sequence ID" value="XM_022627368.1"/>
</dbReference>
<evidence type="ECO:0000256" key="1">
    <source>
        <dbReference type="SAM" id="MobiDB-lite"/>
    </source>
</evidence>
<comment type="caution">
    <text evidence="2">The sequence shown here is derived from an EMBL/GenBank/DDBJ whole genome shotgun (WGS) entry which is preliminary data.</text>
</comment>
<accession>A0A1F5LU99</accession>
<name>A0A1F5LU99_PENAI</name>
<dbReference type="EMBL" id="LXJU01000002">
    <property type="protein sequence ID" value="OGE56774.1"/>
    <property type="molecule type" value="Genomic_DNA"/>
</dbReference>
<evidence type="ECO:0000313" key="3">
    <source>
        <dbReference type="Proteomes" id="UP000177622"/>
    </source>
</evidence>
<dbReference type="Proteomes" id="UP000177622">
    <property type="component" value="Unassembled WGS sequence"/>
</dbReference>